<dbReference type="OrthoDB" id="10503473at2759"/>
<feature type="region of interest" description="Disordered" evidence="1">
    <location>
        <begin position="299"/>
        <end position="322"/>
    </location>
</feature>
<name>A0A9P6W571_RHOMI</name>
<feature type="compositionally biased region" description="Polar residues" evidence="1">
    <location>
        <begin position="300"/>
        <end position="322"/>
    </location>
</feature>
<evidence type="ECO:0000313" key="2">
    <source>
        <dbReference type="EMBL" id="KAG0662789.1"/>
    </source>
</evidence>
<reference evidence="2 3" key="1">
    <citation type="submission" date="2020-11" db="EMBL/GenBank/DDBJ databases">
        <title>Kefir isolates.</title>
        <authorList>
            <person name="Marcisauskas S."/>
            <person name="Kim Y."/>
            <person name="Blasche S."/>
        </authorList>
    </citation>
    <scope>NUCLEOTIDE SEQUENCE [LARGE SCALE GENOMIC DNA]</scope>
    <source>
        <strain evidence="2 3">KR</strain>
    </source>
</reference>
<protein>
    <submittedName>
        <fullName evidence="2">Uncharacterized protein</fullName>
    </submittedName>
</protein>
<dbReference type="EMBL" id="PUHQ01000024">
    <property type="protein sequence ID" value="KAG0662789.1"/>
    <property type="molecule type" value="Genomic_DNA"/>
</dbReference>
<organism evidence="2 3">
    <name type="scientific">Rhodotorula mucilaginosa</name>
    <name type="common">Yeast</name>
    <name type="synonym">Rhodotorula rubra</name>
    <dbReference type="NCBI Taxonomy" id="5537"/>
    <lineage>
        <taxon>Eukaryota</taxon>
        <taxon>Fungi</taxon>
        <taxon>Dikarya</taxon>
        <taxon>Basidiomycota</taxon>
        <taxon>Pucciniomycotina</taxon>
        <taxon>Microbotryomycetes</taxon>
        <taxon>Sporidiobolales</taxon>
        <taxon>Sporidiobolaceae</taxon>
        <taxon>Rhodotorula</taxon>
    </lineage>
</organism>
<keyword evidence="3" id="KW-1185">Reference proteome</keyword>
<evidence type="ECO:0000256" key="1">
    <source>
        <dbReference type="SAM" id="MobiDB-lite"/>
    </source>
</evidence>
<comment type="caution">
    <text evidence="2">The sequence shown here is derived from an EMBL/GenBank/DDBJ whole genome shotgun (WGS) entry which is preliminary data.</text>
</comment>
<gene>
    <name evidence="2" type="ORF">C6P46_003102</name>
</gene>
<dbReference type="Proteomes" id="UP000777482">
    <property type="component" value="Unassembled WGS sequence"/>
</dbReference>
<proteinExistence type="predicted"/>
<evidence type="ECO:0000313" key="3">
    <source>
        <dbReference type="Proteomes" id="UP000777482"/>
    </source>
</evidence>
<accession>A0A9P6W571</accession>
<dbReference type="AlphaFoldDB" id="A0A9P6W571"/>
<sequence>MSHKTAMRQQLTSWLGEKRQCLEVALNDGRIPRIDVLQQVEHEVARQHGHRVVPNRAGTAPTVDSQSQEQTVREAEVAQSAEQKVKEEAVAFWNALHAFFSDRLYLKDESKRRSSELRRDLFTAIRKSGTAIAAMSTDLKEWASALKREAEPLFDYLSDVELSSLAWTFRHIHLAIQGCYASQDPARALLDINTMWTPMFIIQQPVRCFLLAVHYPCPLDFFLIDETDSKRQQQLGANPAFDFGSYDAEHDAQTSSRPAWLKARWYRQLVTPEQTPLLSASQVVSILAPFAVTTPMPPVHTSTPEVHSPVSSGNQYPQSTEESGYVNPFDILLPNHPMRRLRSLAHARIGLRAQRRYGITPSSWQARWGSA</sequence>